<sequence length="68" mass="7737">FQNLKGTLYSSSSFTAHLQKMFLQHTRNKVASCGLRSSFVTWAYSQSECDNHMKDSLAACPWHPQQQA</sequence>
<reference evidence="1 2" key="1">
    <citation type="submission" date="2022-05" db="EMBL/GenBank/DDBJ databases">
        <authorList>
            <consortium name="Genoscope - CEA"/>
            <person name="William W."/>
        </authorList>
    </citation>
    <scope>NUCLEOTIDE SEQUENCE [LARGE SCALE GENOMIC DNA]</scope>
</reference>
<gene>
    <name evidence="1" type="ORF">PEVE_00029207</name>
</gene>
<evidence type="ECO:0000313" key="1">
    <source>
        <dbReference type="EMBL" id="CAH3026488.1"/>
    </source>
</evidence>
<protein>
    <submittedName>
        <fullName evidence="1">Uncharacterized protein</fullName>
    </submittedName>
</protein>
<organism evidence="1 2">
    <name type="scientific">Porites evermanni</name>
    <dbReference type="NCBI Taxonomy" id="104178"/>
    <lineage>
        <taxon>Eukaryota</taxon>
        <taxon>Metazoa</taxon>
        <taxon>Cnidaria</taxon>
        <taxon>Anthozoa</taxon>
        <taxon>Hexacorallia</taxon>
        <taxon>Scleractinia</taxon>
        <taxon>Fungiina</taxon>
        <taxon>Poritidae</taxon>
        <taxon>Porites</taxon>
    </lineage>
</organism>
<name>A0ABN8MEL9_9CNID</name>
<dbReference type="Proteomes" id="UP001159427">
    <property type="component" value="Unassembled WGS sequence"/>
</dbReference>
<keyword evidence="2" id="KW-1185">Reference proteome</keyword>
<feature type="non-terminal residue" evidence="1">
    <location>
        <position position="1"/>
    </location>
</feature>
<dbReference type="EMBL" id="CALNXI010000407">
    <property type="protein sequence ID" value="CAH3026488.1"/>
    <property type="molecule type" value="Genomic_DNA"/>
</dbReference>
<evidence type="ECO:0000313" key="2">
    <source>
        <dbReference type="Proteomes" id="UP001159427"/>
    </source>
</evidence>
<comment type="caution">
    <text evidence="1">The sequence shown here is derived from an EMBL/GenBank/DDBJ whole genome shotgun (WGS) entry which is preliminary data.</text>
</comment>
<proteinExistence type="predicted"/>
<accession>A0ABN8MEL9</accession>